<keyword evidence="7" id="KW-0175">Coiled coil</keyword>
<keyword evidence="4 9" id="KW-0812">Transmembrane</keyword>
<evidence type="ECO:0000313" key="14">
    <source>
        <dbReference type="EMBL" id="QAA92766.1"/>
    </source>
</evidence>
<feature type="region of interest" description="Disordered" evidence="8">
    <location>
        <begin position="792"/>
        <end position="818"/>
    </location>
</feature>
<feature type="coiled-coil region" evidence="7">
    <location>
        <begin position="41"/>
        <end position="95"/>
    </location>
</feature>
<feature type="domain" description="Mechanosensitive ion channel MscS C-terminal" evidence="13">
    <location>
        <begin position="712"/>
        <end position="781"/>
    </location>
</feature>
<feature type="transmembrane region" description="Helical" evidence="9">
    <location>
        <begin position="254"/>
        <end position="271"/>
    </location>
</feature>
<keyword evidence="5 9" id="KW-1133">Transmembrane helix</keyword>
<feature type="transmembrane region" description="Helical" evidence="9">
    <location>
        <begin position="333"/>
        <end position="350"/>
    </location>
</feature>
<feature type="transmembrane region" description="Helical" evidence="9">
    <location>
        <begin position="490"/>
        <end position="511"/>
    </location>
</feature>
<name>A0A410G911_9BURK</name>
<protein>
    <submittedName>
        <fullName evidence="14">Mechanosensitive ion channel protein</fullName>
    </submittedName>
</protein>
<proteinExistence type="inferred from homology"/>
<dbReference type="SUPFAM" id="SSF50182">
    <property type="entry name" value="Sm-like ribonucleoproteins"/>
    <property type="match status" value="1"/>
</dbReference>
<dbReference type="Pfam" id="PF00924">
    <property type="entry name" value="MS_channel_2nd"/>
    <property type="match status" value="1"/>
</dbReference>
<feature type="transmembrane region" description="Helical" evidence="9">
    <location>
        <begin position="585"/>
        <end position="606"/>
    </location>
</feature>
<comment type="subcellular location">
    <subcellularLocation>
        <location evidence="1">Cell membrane</location>
        <topology evidence="1">Multi-pass membrane protein</topology>
    </subcellularLocation>
</comment>
<feature type="domain" description="DUF3772" evidence="12">
    <location>
        <begin position="141"/>
        <end position="199"/>
    </location>
</feature>
<feature type="transmembrane region" description="Helical" evidence="9">
    <location>
        <begin position="291"/>
        <end position="313"/>
    </location>
</feature>
<dbReference type="PANTHER" id="PTHR30347">
    <property type="entry name" value="POTASSIUM CHANNEL RELATED"/>
    <property type="match status" value="1"/>
</dbReference>
<dbReference type="Gene3D" id="2.30.30.60">
    <property type="match status" value="1"/>
</dbReference>
<feature type="transmembrane region" description="Helical" evidence="9">
    <location>
        <begin position="444"/>
        <end position="469"/>
    </location>
</feature>
<dbReference type="SUPFAM" id="SSF82861">
    <property type="entry name" value="Mechanosensitive channel protein MscS (YggB), transmembrane region"/>
    <property type="match status" value="1"/>
</dbReference>
<dbReference type="EMBL" id="CP022987">
    <property type="protein sequence ID" value="QAA92766.1"/>
    <property type="molecule type" value="Genomic_DNA"/>
</dbReference>
<keyword evidence="6 9" id="KW-0472">Membrane</keyword>
<dbReference type="GO" id="GO:0005886">
    <property type="term" value="C:plasma membrane"/>
    <property type="evidence" value="ECO:0007669"/>
    <property type="project" value="UniProtKB-SubCell"/>
</dbReference>
<keyword evidence="10" id="KW-0732">Signal</keyword>
<feature type="transmembrane region" description="Helical" evidence="9">
    <location>
        <begin position="612"/>
        <end position="638"/>
    </location>
</feature>
<dbReference type="InterPro" id="IPR023408">
    <property type="entry name" value="MscS_beta-dom_sf"/>
</dbReference>
<feature type="domain" description="Mechanosensitive ion channel MscS" evidence="11">
    <location>
        <begin position="627"/>
        <end position="693"/>
    </location>
</feature>
<dbReference type="InterPro" id="IPR006685">
    <property type="entry name" value="MscS_channel_2nd"/>
</dbReference>
<evidence type="ECO:0000256" key="8">
    <source>
        <dbReference type="SAM" id="MobiDB-lite"/>
    </source>
</evidence>
<dbReference type="InterPro" id="IPR010920">
    <property type="entry name" value="LSM_dom_sf"/>
</dbReference>
<evidence type="ECO:0000256" key="4">
    <source>
        <dbReference type="ARBA" id="ARBA00022692"/>
    </source>
</evidence>
<feature type="transmembrane region" description="Helical" evidence="9">
    <location>
        <begin position="415"/>
        <end position="438"/>
    </location>
</feature>
<dbReference type="KEGG" id="pus:CKA81_02090"/>
<dbReference type="InterPro" id="IPR011066">
    <property type="entry name" value="MscS_channel_C_sf"/>
</dbReference>
<keyword evidence="15" id="KW-1185">Reference proteome</keyword>
<accession>A0A410G911</accession>
<dbReference type="Proteomes" id="UP000283474">
    <property type="component" value="Chromosome"/>
</dbReference>
<feature type="signal peptide" evidence="10">
    <location>
        <begin position="1"/>
        <end position="36"/>
    </location>
</feature>
<dbReference type="InterPro" id="IPR011014">
    <property type="entry name" value="MscS_channel_TM-2"/>
</dbReference>
<gene>
    <name evidence="14" type="ORF">CKA81_02090</name>
</gene>
<comment type="similarity">
    <text evidence="2">Belongs to the MscS (TC 1.A.23) family.</text>
</comment>
<dbReference type="OrthoDB" id="9799209at2"/>
<evidence type="ECO:0000313" key="15">
    <source>
        <dbReference type="Proteomes" id="UP000283474"/>
    </source>
</evidence>
<dbReference type="AlphaFoldDB" id="A0A410G911"/>
<dbReference type="Pfam" id="PF21082">
    <property type="entry name" value="MS_channel_3rd"/>
    <property type="match status" value="1"/>
</dbReference>
<dbReference type="Gene3D" id="3.30.70.100">
    <property type="match status" value="1"/>
</dbReference>
<dbReference type="GO" id="GO:0008381">
    <property type="term" value="F:mechanosensitive monoatomic ion channel activity"/>
    <property type="evidence" value="ECO:0007669"/>
    <property type="project" value="UniProtKB-ARBA"/>
</dbReference>
<evidence type="ECO:0000256" key="2">
    <source>
        <dbReference type="ARBA" id="ARBA00008017"/>
    </source>
</evidence>
<organism evidence="14 15">
    <name type="scientific">Pollutimonas thiosulfatoxidans</name>
    <dbReference type="NCBI Taxonomy" id="2028345"/>
    <lineage>
        <taxon>Bacteria</taxon>
        <taxon>Pseudomonadati</taxon>
        <taxon>Pseudomonadota</taxon>
        <taxon>Betaproteobacteria</taxon>
        <taxon>Burkholderiales</taxon>
        <taxon>Alcaligenaceae</taxon>
        <taxon>Pollutimonas</taxon>
    </lineage>
</organism>
<feature type="transmembrane region" description="Helical" evidence="9">
    <location>
        <begin position="542"/>
        <end position="564"/>
    </location>
</feature>
<evidence type="ECO:0000256" key="3">
    <source>
        <dbReference type="ARBA" id="ARBA00022475"/>
    </source>
</evidence>
<evidence type="ECO:0000259" key="11">
    <source>
        <dbReference type="Pfam" id="PF00924"/>
    </source>
</evidence>
<dbReference type="InterPro" id="IPR022249">
    <property type="entry name" value="DUF3772"/>
</dbReference>
<feature type="transmembrane region" description="Helical" evidence="9">
    <location>
        <begin position="356"/>
        <end position="382"/>
    </location>
</feature>
<dbReference type="Pfam" id="PF12607">
    <property type="entry name" value="DUF3772"/>
    <property type="match status" value="1"/>
</dbReference>
<evidence type="ECO:0000256" key="10">
    <source>
        <dbReference type="SAM" id="SignalP"/>
    </source>
</evidence>
<dbReference type="InterPro" id="IPR052702">
    <property type="entry name" value="MscS-like_channel"/>
</dbReference>
<keyword evidence="3" id="KW-1003">Cell membrane</keyword>
<evidence type="ECO:0000256" key="9">
    <source>
        <dbReference type="SAM" id="Phobius"/>
    </source>
</evidence>
<dbReference type="RefSeq" id="WP_128353817.1">
    <property type="nucleotide sequence ID" value="NZ_CP022987.1"/>
</dbReference>
<evidence type="ECO:0000256" key="1">
    <source>
        <dbReference type="ARBA" id="ARBA00004651"/>
    </source>
</evidence>
<evidence type="ECO:0000256" key="7">
    <source>
        <dbReference type="SAM" id="Coils"/>
    </source>
</evidence>
<feature type="compositionally biased region" description="Low complexity" evidence="8">
    <location>
        <begin position="801"/>
        <end position="818"/>
    </location>
</feature>
<feature type="chain" id="PRO_5019302192" evidence="10">
    <location>
        <begin position="37"/>
        <end position="818"/>
    </location>
</feature>
<evidence type="ECO:0000256" key="5">
    <source>
        <dbReference type="ARBA" id="ARBA00022989"/>
    </source>
</evidence>
<evidence type="ECO:0000256" key="6">
    <source>
        <dbReference type="ARBA" id="ARBA00023136"/>
    </source>
</evidence>
<sequence length="818" mass="87362">MPTHSSHFFSTLSIAVRCLLLTLLLALASVTTTAYAQDKALADVDKSLDAARAQIDDVQKDLKAAPDKPLIDADLVALRETALEAQEEAQAIAKALEPQLVSVQERVAQLGQPVEGAKEAPDIALQRAELNKASTKLDAQIKLARLISLEAGQASDQILKLRRSLFQAELGVRTTSILDDHFWSDLRSQLPEDLRSARPLHEELSRAAAAAGSAAWTGALLAILAVLVLRVVAGRLLLQLTTTRVAPGRLRRSLYACAQLVLATLAPGLIAEVLRQTLGWKVELSANMVELLSQSVGAVYFGGFVAGLGRALLSWNRPTWRLLPLTDSVARGLRWFPTVLAIILVTGWVTQRLAAILNASLFATVAQNCAVALALSLTLALATYRVQGLRREALADTSGEAAPAGVTYGFFRISIWIAIFASVACLLIGYIALGSFIIKQAAWVGIVIAVAYLLNGLIDDACHVILAAIRRSADDDNYTRTMTRVRGQATVVLSGLARAVIMLLAIVLLAAPFGDGPAAWVQRLDALYQGIAIGELNIRPTAVGLATVVLLLGLGLVKVIKTWLARQFLPVTSLDPGMRLSAATLFGYAGYVLVIALSLSAVGIGLERVAWIASALSVGIGFGLQAVVQNFVSGLILLAERPVRVGDWVSLGTVEGDIRRINVRATEIQMGDRSTVIVPNSEFITKIVRNVTHAGPLGRVQIRLTLPVTVLPEQIHDLMLTAFEANEEVLKEPAADVMLDGVDPNGLIFVATGYVSSPRAAYRVRSALLFVILKALRERNVPLVSPALMVMQPPEASGGASSTDTRSPDSPTPRTGLA</sequence>
<feature type="transmembrane region" description="Helical" evidence="9">
    <location>
        <begin position="214"/>
        <end position="233"/>
    </location>
</feature>
<dbReference type="SUPFAM" id="SSF82689">
    <property type="entry name" value="Mechanosensitive channel protein MscS (YggB), C-terminal domain"/>
    <property type="match status" value="1"/>
</dbReference>
<dbReference type="PANTHER" id="PTHR30347:SF9">
    <property type="entry name" value="MINICONDUCTANCE MECHANOSENSITIVE CHANNEL MSCM"/>
    <property type="match status" value="1"/>
</dbReference>
<evidence type="ECO:0000259" key="13">
    <source>
        <dbReference type="Pfam" id="PF21082"/>
    </source>
</evidence>
<evidence type="ECO:0000259" key="12">
    <source>
        <dbReference type="Pfam" id="PF12607"/>
    </source>
</evidence>
<reference evidence="14 15" key="1">
    <citation type="submission" date="2017-08" db="EMBL/GenBank/DDBJ databases">
        <authorList>
            <person name="Park S.-J."/>
            <person name="Kim H."/>
        </authorList>
    </citation>
    <scope>NUCLEOTIDE SEQUENCE [LARGE SCALE GENOMIC DNA]</scope>
    <source>
        <strain evidence="15">ye3</strain>
    </source>
</reference>
<dbReference type="InterPro" id="IPR049278">
    <property type="entry name" value="MS_channel_C"/>
</dbReference>
<dbReference type="Gene3D" id="1.10.287.1260">
    <property type="match status" value="1"/>
</dbReference>